<gene>
    <name evidence="2" type="ORF">SAMN04488135_101609</name>
</gene>
<sequence length="181" mass="18863">MKASQFFAKSMLAASLALGSIGIAWAGTPNLTGVYAGNHNLTMRSSDNVIRGVSTFSPAWVFNFDAKTATISNGAVSGPMGTFAYAAHPQSGQSHVTITDNLDGTYTLAYNFQAYNPNFGNPVGPTTSTLEITEDGAGNISVVTLDVEPGGTPDGVIGTRLSGFGFPFIVERDWTGTATLQ</sequence>
<proteinExistence type="predicted"/>
<organism evidence="2 3">
    <name type="scientific">Pollutimonas bauzanensis</name>
    <dbReference type="NCBI Taxonomy" id="658167"/>
    <lineage>
        <taxon>Bacteria</taxon>
        <taxon>Pseudomonadati</taxon>
        <taxon>Pseudomonadota</taxon>
        <taxon>Betaproteobacteria</taxon>
        <taxon>Burkholderiales</taxon>
        <taxon>Alcaligenaceae</taxon>
        <taxon>Pollutimonas</taxon>
    </lineage>
</organism>
<dbReference type="RefSeq" id="WP_073101568.1">
    <property type="nucleotide sequence ID" value="NZ_FQXE01000001.1"/>
</dbReference>
<feature type="chain" id="PRO_5012431964" evidence="1">
    <location>
        <begin position="27"/>
        <end position="181"/>
    </location>
</feature>
<accession>A0A1M5NSV8</accession>
<keyword evidence="1" id="KW-0732">Signal</keyword>
<reference evidence="2 3" key="1">
    <citation type="submission" date="2016-11" db="EMBL/GenBank/DDBJ databases">
        <authorList>
            <person name="Jaros S."/>
            <person name="Januszkiewicz K."/>
            <person name="Wedrychowicz H."/>
        </authorList>
    </citation>
    <scope>NUCLEOTIDE SEQUENCE [LARGE SCALE GENOMIC DNA]</scope>
    <source>
        <strain evidence="2 3">CGMCC 1.10190</strain>
    </source>
</reference>
<dbReference type="EMBL" id="FQXE01000001">
    <property type="protein sequence ID" value="SHG92622.1"/>
    <property type="molecule type" value="Genomic_DNA"/>
</dbReference>
<keyword evidence="3" id="KW-1185">Reference proteome</keyword>
<evidence type="ECO:0000313" key="2">
    <source>
        <dbReference type="EMBL" id="SHG92622.1"/>
    </source>
</evidence>
<evidence type="ECO:0000313" key="3">
    <source>
        <dbReference type="Proteomes" id="UP000184226"/>
    </source>
</evidence>
<name>A0A1M5NSV8_9BURK</name>
<dbReference type="Proteomes" id="UP000184226">
    <property type="component" value="Unassembled WGS sequence"/>
</dbReference>
<protein>
    <submittedName>
        <fullName evidence="2">Uncharacterized protein</fullName>
    </submittedName>
</protein>
<evidence type="ECO:0000256" key="1">
    <source>
        <dbReference type="SAM" id="SignalP"/>
    </source>
</evidence>
<feature type="signal peptide" evidence="1">
    <location>
        <begin position="1"/>
        <end position="26"/>
    </location>
</feature>
<dbReference type="AlphaFoldDB" id="A0A1M5NSV8"/>